<evidence type="ECO:0000313" key="6">
    <source>
        <dbReference type="EMBL" id="MBB5207597.1"/>
    </source>
</evidence>
<feature type="transmembrane region" description="Helical" evidence="4">
    <location>
        <begin position="147"/>
        <end position="174"/>
    </location>
</feature>
<reference evidence="6 7" key="1">
    <citation type="submission" date="2020-08" db="EMBL/GenBank/DDBJ databases">
        <title>Genomic Encyclopedia of Type Strains, Phase IV (KMG-IV): sequencing the most valuable type-strain genomes for metagenomic binning, comparative biology and taxonomic classification.</title>
        <authorList>
            <person name="Goeker M."/>
        </authorList>
    </citation>
    <scope>NUCLEOTIDE SEQUENCE [LARGE SCALE GENOMIC DNA]</scope>
    <source>
        <strain evidence="6 7">DSM 24163</strain>
    </source>
</reference>
<dbReference type="SMART" id="SM00342">
    <property type="entry name" value="HTH_ARAC"/>
    <property type="match status" value="1"/>
</dbReference>
<evidence type="ECO:0000313" key="7">
    <source>
        <dbReference type="Proteomes" id="UP000521199"/>
    </source>
</evidence>
<dbReference type="EMBL" id="JACHHP010000002">
    <property type="protein sequence ID" value="MBB5207597.1"/>
    <property type="molecule type" value="Genomic_DNA"/>
</dbReference>
<evidence type="ECO:0000256" key="4">
    <source>
        <dbReference type="SAM" id="Phobius"/>
    </source>
</evidence>
<dbReference type="GO" id="GO:0043565">
    <property type="term" value="F:sequence-specific DNA binding"/>
    <property type="evidence" value="ECO:0007669"/>
    <property type="project" value="InterPro"/>
</dbReference>
<dbReference type="InterPro" id="IPR018060">
    <property type="entry name" value="HTH_AraC"/>
</dbReference>
<feature type="transmembrane region" description="Helical" evidence="4">
    <location>
        <begin position="117"/>
        <end position="135"/>
    </location>
</feature>
<feature type="transmembrane region" description="Helical" evidence="4">
    <location>
        <begin position="72"/>
        <end position="91"/>
    </location>
</feature>
<proteinExistence type="predicted"/>
<keyword evidence="4" id="KW-0812">Transmembrane</keyword>
<dbReference type="PROSITE" id="PS01124">
    <property type="entry name" value="HTH_ARAC_FAMILY_2"/>
    <property type="match status" value="1"/>
</dbReference>
<protein>
    <submittedName>
        <fullName evidence="6">AraC-like DNA-binding protein</fullName>
    </submittedName>
</protein>
<dbReference type="GO" id="GO:0003700">
    <property type="term" value="F:DNA-binding transcription factor activity"/>
    <property type="evidence" value="ECO:0007669"/>
    <property type="project" value="InterPro"/>
</dbReference>
<comment type="caution">
    <text evidence="6">The sequence shown here is derived from an EMBL/GenBank/DDBJ whole genome shotgun (WGS) entry which is preliminary data.</text>
</comment>
<feature type="transmembrane region" description="Helical" evidence="4">
    <location>
        <begin position="180"/>
        <end position="199"/>
    </location>
</feature>
<dbReference type="SUPFAM" id="SSF46689">
    <property type="entry name" value="Homeodomain-like"/>
    <property type="match status" value="1"/>
</dbReference>
<evidence type="ECO:0000259" key="5">
    <source>
        <dbReference type="PROSITE" id="PS01124"/>
    </source>
</evidence>
<sequence length="339" mass="36633">MESLALALIGFSLGAAALLLVAQFAVYRAAELRWTTRAAGALLLSGLAALQAAHGAELLADAVPALLQRTDYLALLFIVAAAFHLFFHGALQPAAASPAWLLWFAPALAVPWLDPRVALPLSFAFGAGFALRLAQLVYRLRAQRRRFALELVAFAAFAAMAVLVLALGLLAPLIAPRAFVLAYSILIGLSLWLALLVLLRYPDVAGRAADAVRAAYAVSTLTRVDRTQALERLRRAMDEDRLYTDENLSLASLAAALDLTPHQLSELINTGLGIGFSRYLREQRVAAAQRMLREEPHASVLSVGLAVGFTSQSNFYVAFREITGEVPGRYRKQALRGDT</sequence>
<gene>
    <name evidence="6" type="ORF">HNQ52_001126</name>
</gene>
<dbReference type="PANTHER" id="PTHR43280">
    <property type="entry name" value="ARAC-FAMILY TRANSCRIPTIONAL REGULATOR"/>
    <property type="match status" value="1"/>
</dbReference>
<dbReference type="Gene3D" id="1.10.10.60">
    <property type="entry name" value="Homeodomain-like"/>
    <property type="match status" value="1"/>
</dbReference>
<dbReference type="Proteomes" id="UP000521199">
    <property type="component" value="Unassembled WGS sequence"/>
</dbReference>
<keyword evidence="4" id="KW-0472">Membrane</keyword>
<organism evidence="6 7">
    <name type="scientific">Chiayiivirga flava</name>
    <dbReference type="NCBI Taxonomy" id="659595"/>
    <lineage>
        <taxon>Bacteria</taxon>
        <taxon>Pseudomonadati</taxon>
        <taxon>Pseudomonadota</taxon>
        <taxon>Gammaproteobacteria</taxon>
        <taxon>Lysobacterales</taxon>
        <taxon>Lysobacteraceae</taxon>
        <taxon>Chiayiivirga</taxon>
    </lineage>
</organism>
<evidence type="ECO:0000256" key="3">
    <source>
        <dbReference type="ARBA" id="ARBA00023163"/>
    </source>
</evidence>
<keyword evidence="2 6" id="KW-0238">DNA-binding</keyword>
<evidence type="ECO:0000256" key="2">
    <source>
        <dbReference type="ARBA" id="ARBA00023125"/>
    </source>
</evidence>
<accession>A0A7W8D4W3</accession>
<name>A0A7W8D4W3_9GAMM</name>
<dbReference type="RefSeq" id="WP_183960141.1">
    <property type="nucleotide sequence ID" value="NZ_JACHHP010000002.1"/>
</dbReference>
<keyword evidence="1" id="KW-0805">Transcription regulation</keyword>
<keyword evidence="4" id="KW-1133">Transmembrane helix</keyword>
<dbReference type="PANTHER" id="PTHR43280:SF29">
    <property type="entry name" value="ARAC-FAMILY TRANSCRIPTIONAL REGULATOR"/>
    <property type="match status" value="1"/>
</dbReference>
<dbReference type="AlphaFoldDB" id="A0A7W8D4W3"/>
<dbReference type="Pfam" id="PF12833">
    <property type="entry name" value="HTH_18"/>
    <property type="match status" value="1"/>
</dbReference>
<keyword evidence="3" id="KW-0804">Transcription</keyword>
<dbReference type="InterPro" id="IPR009057">
    <property type="entry name" value="Homeodomain-like_sf"/>
</dbReference>
<evidence type="ECO:0000256" key="1">
    <source>
        <dbReference type="ARBA" id="ARBA00023015"/>
    </source>
</evidence>
<keyword evidence="7" id="KW-1185">Reference proteome</keyword>
<feature type="domain" description="HTH araC/xylS-type" evidence="5">
    <location>
        <begin position="231"/>
        <end position="333"/>
    </location>
</feature>